<accession>A0A2W4QL74</accession>
<dbReference type="PANTHER" id="PTHR23513">
    <property type="entry name" value="INTEGRAL MEMBRANE EFFLUX PROTEIN-RELATED"/>
    <property type="match status" value="1"/>
</dbReference>
<keyword evidence="4 7" id="KW-0812">Transmembrane</keyword>
<dbReference type="InterPro" id="IPR036259">
    <property type="entry name" value="MFS_trans_sf"/>
</dbReference>
<feature type="transmembrane region" description="Helical" evidence="7">
    <location>
        <begin position="179"/>
        <end position="198"/>
    </location>
</feature>
<evidence type="ECO:0000256" key="1">
    <source>
        <dbReference type="ARBA" id="ARBA00004651"/>
    </source>
</evidence>
<keyword evidence="5 7" id="KW-1133">Transmembrane helix</keyword>
<evidence type="ECO:0000256" key="7">
    <source>
        <dbReference type="SAM" id="Phobius"/>
    </source>
</evidence>
<protein>
    <submittedName>
        <fullName evidence="9">MFS transporter</fullName>
    </submittedName>
</protein>
<name>A0A2W4QL74_9GAMM</name>
<evidence type="ECO:0000256" key="5">
    <source>
        <dbReference type="ARBA" id="ARBA00022989"/>
    </source>
</evidence>
<dbReference type="Pfam" id="PF05977">
    <property type="entry name" value="MFS_3"/>
    <property type="match status" value="1"/>
</dbReference>
<proteinExistence type="predicted"/>
<sequence>MPAAKKQDERSAWAPLGNPIFRALWIAAMISNIGTWMQDVGAGWLMTSLTASPLMVALVQAATSFPIMLLALPAGAIADIVDRRHLLMFTQGWMLLAAAVLGALTVSGMTTAPLLLGLTLALGLGSAFTLPAWSAMIPELVGRKDLQAAITLNGLAMNVSRAIGPALAGYIMALTSPGAVFFLNAASFVGVIGVLFHWKNPGKTSELPAERLLGALRNGVRYVRHSRPVKAVMIRAGTFFFFASANWALLPLLVKHQFHGGPGDYGMVLGAIGLGAVVSVFILPVLRRRISTDVLKKTAATLYAATLALMAVVPTLPWLLVTALIAGTAWLGVMASIQGVAQMALPAWVRARGLSMVMVVVMGGMAGGALAWGQVATRFSVPEALQIAAAGLALSVLATWRIRLVQMEGVDLAPSMHWPAPVVDKEPAFDRGPVLVTLAYPVDPVHLSEFLRLMEQQRVSRRRDGAFYWQLFQDAAASDRYLETFLAESWLEHLRHHERVTHADRLLQDKILQCLTGVSQPVVTHYLAVTVPGETQKC</sequence>
<keyword evidence="2" id="KW-0813">Transport</keyword>
<feature type="transmembrane region" description="Helical" evidence="7">
    <location>
        <begin position="265"/>
        <end position="286"/>
    </location>
</feature>
<evidence type="ECO:0000256" key="4">
    <source>
        <dbReference type="ARBA" id="ARBA00022692"/>
    </source>
</evidence>
<evidence type="ECO:0000313" key="9">
    <source>
        <dbReference type="EMBL" id="PZN71896.1"/>
    </source>
</evidence>
<feature type="transmembrane region" description="Helical" evidence="7">
    <location>
        <begin position="86"/>
        <end position="106"/>
    </location>
</feature>
<organism evidence="9 10">
    <name type="scientific">Candidatus Methylumidiphilus alinenensis</name>
    <dbReference type="NCBI Taxonomy" id="2202197"/>
    <lineage>
        <taxon>Bacteria</taxon>
        <taxon>Pseudomonadati</taxon>
        <taxon>Pseudomonadota</taxon>
        <taxon>Gammaproteobacteria</taxon>
        <taxon>Methylococcales</taxon>
        <taxon>Candidatus Methylumidiphilus</taxon>
    </lineage>
</organism>
<dbReference type="SUPFAM" id="SSF103473">
    <property type="entry name" value="MFS general substrate transporter"/>
    <property type="match status" value="1"/>
</dbReference>
<dbReference type="Proteomes" id="UP000249396">
    <property type="component" value="Unassembled WGS sequence"/>
</dbReference>
<keyword evidence="3" id="KW-1003">Cell membrane</keyword>
<comment type="subcellular location">
    <subcellularLocation>
        <location evidence="1">Cell membrane</location>
        <topology evidence="1">Multi-pass membrane protein</topology>
    </subcellularLocation>
</comment>
<dbReference type="InterPro" id="IPR020846">
    <property type="entry name" value="MFS_dom"/>
</dbReference>
<feature type="transmembrane region" description="Helical" evidence="7">
    <location>
        <begin position="353"/>
        <end position="372"/>
    </location>
</feature>
<feature type="transmembrane region" description="Helical" evidence="7">
    <location>
        <begin position="322"/>
        <end position="341"/>
    </location>
</feature>
<dbReference type="GO" id="GO:0005886">
    <property type="term" value="C:plasma membrane"/>
    <property type="evidence" value="ECO:0007669"/>
    <property type="project" value="UniProtKB-SubCell"/>
</dbReference>
<evidence type="ECO:0000256" key="2">
    <source>
        <dbReference type="ARBA" id="ARBA00022448"/>
    </source>
</evidence>
<dbReference type="EMBL" id="QJPH01000506">
    <property type="protein sequence ID" value="PZN71896.1"/>
    <property type="molecule type" value="Genomic_DNA"/>
</dbReference>
<dbReference type="AlphaFoldDB" id="A0A2W4QL74"/>
<feature type="transmembrane region" description="Helical" evidence="7">
    <location>
        <begin position="232"/>
        <end position="253"/>
    </location>
</feature>
<comment type="caution">
    <text evidence="9">The sequence shown here is derived from an EMBL/GenBank/DDBJ whole genome shotgun (WGS) entry which is preliminary data.</text>
</comment>
<dbReference type="PANTHER" id="PTHR23513:SF11">
    <property type="entry name" value="STAPHYLOFERRIN A TRANSPORTER"/>
    <property type="match status" value="1"/>
</dbReference>
<evidence type="ECO:0000259" key="8">
    <source>
        <dbReference type="PROSITE" id="PS50850"/>
    </source>
</evidence>
<dbReference type="InterPro" id="IPR010290">
    <property type="entry name" value="TM_effector"/>
</dbReference>
<feature type="transmembrane region" description="Helical" evidence="7">
    <location>
        <begin position="112"/>
        <end position="136"/>
    </location>
</feature>
<gene>
    <name evidence="9" type="ORF">DM484_25425</name>
</gene>
<feature type="transmembrane region" description="Helical" evidence="7">
    <location>
        <begin position="54"/>
        <end position="74"/>
    </location>
</feature>
<evidence type="ECO:0000256" key="6">
    <source>
        <dbReference type="ARBA" id="ARBA00023136"/>
    </source>
</evidence>
<dbReference type="CDD" id="cd06173">
    <property type="entry name" value="MFS_MefA_like"/>
    <property type="match status" value="1"/>
</dbReference>
<dbReference type="GO" id="GO:0022857">
    <property type="term" value="F:transmembrane transporter activity"/>
    <property type="evidence" value="ECO:0007669"/>
    <property type="project" value="InterPro"/>
</dbReference>
<feature type="domain" description="Major facilitator superfamily (MFS) profile" evidence="8">
    <location>
        <begin position="20"/>
        <end position="407"/>
    </location>
</feature>
<dbReference type="Gene3D" id="1.20.1250.20">
    <property type="entry name" value="MFS general substrate transporter like domains"/>
    <property type="match status" value="1"/>
</dbReference>
<dbReference type="PROSITE" id="PS50850">
    <property type="entry name" value="MFS"/>
    <property type="match status" value="1"/>
</dbReference>
<evidence type="ECO:0000256" key="3">
    <source>
        <dbReference type="ARBA" id="ARBA00022475"/>
    </source>
</evidence>
<reference evidence="9 10" key="1">
    <citation type="journal article" date="2018" name="Aquat. Microb. Ecol.">
        <title>Gammaproteobacterial methanotrophs dominate.</title>
        <authorList>
            <person name="Rissanen A.J."/>
            <person name="Saarenheimo J."/>
            <person name="Tiirola M."/>
            <person name="Peura S."/>
            <person name="Aalto S.L."/>
            <person name="Karvinen A."/>
            <person name="Nykanen H."/>
        </authorList>
    </citation>
    <scope>NUCLEOTIDE SEQUENCE [LARGE SCALE GENOMIC DNA]</scope>
    <source>
        <strain evidence="9">AMbin10</strain>
    </source>
</reference>
<evidence type="ECO:0000313" key="10">
    <source>
        <dbReference type="Proteomes" id="UP000249396"/>
    </source>
</evidence>
<keyword evidence="6 7" id="KW-0472">Membrane</keyword>
<feature type="transmembrane region" description="Helical" evidence="7">
    <location>
        <begin position="298"/>
        <end position="316"/>
    </location>
</feature>